<sequence>MLDKFQNIIFKLNVENFNINLLKTKQIIYPELEYSMSSIIVKYGQLINREFYRVYKGTNVSGLYLQCLSGTQPEINLEVKINIDLSLLFRSEIKFFIAKSKKEKTKLKRLQQASFELILSTQNT</sequence>
<accession>A0A3M7T0M4</accession>
<protein>
    <submittedName>
        <fullName evidence="1">Uncharacterized protein</fullName>
    </submittedName>
</protein>
<dbReference type="AlphaFoldDB" id="A0A3M7T0M4"/>
<name>A0A3M7T0M4_BRAPC</name>
<dbReference type="Proteomes" id="UP000276133">
    <property type="component" value="Unassembled WGS sequence"/>
</dbReference>
<organism evidence="1 2">
    <name type="scientific">Brachionus plicatilis</name>
    <name type="common">Marine rotifer</name>
    <name type="synonym">Brachionus muelleri</name>
    <dbReference type="NCBI Taxonomy" id="10195"/>
    <lineage>
        <taxon>Eukaryota</taxon>
        <taxon>Metazoa</taxon>
        <taxon>Spiralia</taxon>
        <taxon>Gnathifera</taxon>
        <taxon>Rotifera</taxon>
        <taxon>Eurotatoria</taxon>
        <taxon>Monogononta</taxon>
        <taxon>Pseudotrocha</taxon>
        <taxon>Ploima</taxon>
        <taxon>Brachionidae</taxon>
        <taxon>Brachionus</taxon>
    </lineage>
</organism>
<evidence type="ECO:0000313" key="1">
    <source>
        <dbReference type="EMBL" id="RNA41505.1"/>
    </source>
</evidence>
<evidence type="ECO:0000313" key="2">
    <source>
        <dbReference type="Proteomes" id="UP000276133"/>
    </source>
</evidence>
<comment type="caution">
    <text evidence="1">The sequence shown here is derived from an EMBL/GenBank/DDBJ whole genome shotgun (WGS) entry which is preliminary data.</text>
</comment>
<proteinExistence type="predicted"/>
<gene>
    <name evidence="1" type="ORF">BpHYR1_015486</name>
</gene>
<dbReference type="EMBL" id="REGN01000494">
    <property type="protein sequence ID" value="RNA41505.1"/>
    <property type="molecule type" value="Genomic_DNA"/>
</dbReference>
<keyword evidence="2" id="KW-1185">Reference proteome</keyword>
<reference evidence="1 2" key="1">
    <citation type="journal article" date="2018" name="Sci. Rep.">
        <title>Genomic signatures of local adaptation to the degree of environmental predictability in rotifers.</title>
        <authorList>
            <person name="Franch-Gras L."/>
            <person name="Hahn C."/>
            <person name="Garcia-Roger E.M."/>
            <person name="Carmona M.J."/>
            <person name="Serra M."/>
            <person name="Gomez A."/>
        </authorList>
    </citation>
    <scope>NUCLEOTIDE SEQUENCE [LARGE SCALE GENOMIC DNA]</scope>
    <source>
        <strain evidence="1">HYR1</strain>
    </source>
</reference>